<feature type="region of interest" description="Disordered" evidence="1">
    <location>
        <begin position="382"/>
        <end position="430"/>
    </location>
</feature>
<feature type="compositionally biased region" description="Acidic residues" evidence="1">
    <location>
        <begin position="416"/>
        <end position="425"/>
    </location>
</feature>
<evidence type="ECO:0000256" key="2">
    <source>
        <dbReference type="SAM" id="Phobius"/>
    </source>
</evidence>
<feature type="transmembrane region" description="Helical" evidence="2">
    <location>
        <begin position="558"/>
        <end position="578"/>
    </location>
</feature>
<feature type="transmembrane region" description="Helical" evidence="2">
    <location>
        <begin position="435"/>
        <end position="456"/>
    </location>
</feature>
<dbReference type="GO" id="GO:0016255">
    <property type="term" value="P:attachment of GPI anchor to protein"/>
    <property type="evidence" value="ECO:0007669"/>
    <property type="project" value="TreeGrafter"/>
</dbReference>
<dbReference type="AlphaFoldDB" id="A0A8S3U3S2"/>
<feature type="transmembrane region" description="Helical" evidence="2">
    <location>
        <begin position="510"/>
        <end position="538"/>
    </location>
</feature>
<keyword evidence="4" id="KW-1185">Reference proteome</keyword>
<dbReference type="OrthoDB" id="5273684at2759"/>
<keyword evidence="2" id="KW-0472">Membrane</keyword>
<proteinExistence type="predicted"/>
<protein>
    <submittedName>
        <fullName evidence="3">GAA1</fullName>
    </submittedName>
</protein>
<organism evidence="3 4">
    <name type="scientific">Mytilus edulis</name>
    <name type="common">Blue mussel</name>
    <dbReference type="NCBI Taxonomy" id="6550"/>
    <lineage>
        <taxon>Eukaryota</taxon>
        <taxon>Metazoa</taxon>
        <taxon>Spiralia</taxon>
        <taxon>Lophotrochozoa</taxon>
        <taxon>Mollusca</taxon>
        <taxon>Bivalvia</taxon>
        <taxon>Autobranchia</taxon>
        <taxon>Pteriomorphia</taxon>
        <taxon>Mytilida</taxon>
        <taxon>Mytiloidea</taxon>
        <taxon>Mytilidae</taxon>
        <taxon>Mytilinae</taxon>
        <taxon>Mytilus</taxon>
    </lineage>
</organism>
<dbReference type="PANTHER" id="PTHR13304">
    <property type="entry name" value="GLYCOSYLPHOSPHATIDYLINOSITOL ANCHOR ATTACHMENT 1 PROTEIN"/>
    <property type="match status" value="1"/>
</dbReference>
<comment type="caution">
    <text evidence="3">The sequence shown here is derived from an EMBL/GenBank/DDBJ whole genome shotgun (WGS) entry which is preliminary data.</text>
</comment>
<accession>A0A8S3U3S2</accession>
<dbReference type="Gene3D" id="3.40.630.10">
    <property type="entry name" value="Zn peptidases"/>
    <property type="match status" value="1"/>
</dbReference>
<sequence length="758" mass="85787">MQLPAGSGLIPTKTTTISKNPAKTNKINRNMGLLSDPKKRQKILDVISKYNNHLSVLCYIAGVTWFLALAYQPLNARTYFSENALLPGLVENEFYPQLDMEALVQEYNEQLQKEKKNVPRKWVADQFTALGLDTYIQNYTILYPLQLTRGQSVPGQNVYGILRARRASSTESIVLSMPLRQKESDMPSTTGSMVLMLALAKYFRQKPYWAKDIIFLATDHEQFGMQAWLNGYHEISSEYISPGDLMGRSGSIQAALNLEIPDSNLKHLDIKIQGLNGQLPNLDLVNLVVRLCQRERVEVSIHKQKDYYDAESVDGYKHSLKTMMKMMWSHASGIPTGNHGLFHRYHIEAVTIEGITKRKGHHISLGKNWKAVALWIAISTRNSDDNSDSESKTSDSKEEKESEAKKEKEDAKQTDTDNEDEDAPEEASREGVSTVLPLILFSFLMGVFCFTGPEFVTTMSPSFRIGVEDTVFFGLLALFSACLLLPRTVAKKSQSTDKRLIFDWELLKSLGLIFQSLVLFSIALMNISLAFFLAVFIIPVTVITHPCKNRIFRWMQKILLLLLCPAVQIFIASMISTMEGKYKGSWDLIQKSFENMKHGLVLTILDRYLFGSWIHLVPTYVLNLDLPPTQRWQNLAKDKGSQIKTLLKKFIEFAEDFGNGTVNTIINYLNKQGMDTTLPQPYADEMRGIATASGLGLGEVIIYNLFYEVFTVCTSIVAEDNAGKLFHARNLDFGLFLGWDIKNHTWEITEALTYDTEC</sequence>
<dbReference type="Pfam" id="PF04114">
    <property type="entry name" value="Gaa1"/>
    <property type="match status" value="2"/>
</dbReference>
<evidence type="ECO:0000256" key="1">
    <source>
        <dbReference type="SAM" id="MobiDB-lite"/>
    </source>
</evidence>
<dbReference type="SUPFAM" id="SSF53187">
    <property type="entry name" value="Zn-dependent exopeptidases"/>
    <property type="match status" value="1"/>
</dbReference>
<reference evidence="3" key="1">
    <citation type="submission" date="2021-03" db="EMBL/GenBank/DDBJ databases">
        <authorList>
            <person name="Bekaert M."/>
        </authorList>
    </citation>
    <scope>NUCLEOTIDE SEQUENCE</scope>
</reference>
<evidence type="ECO:0000313" key="4">
    <source>
        <dbReference type="Proteomes" id="UP000683360"/>
    </source>
</evidence>
<gene>
    <name evidence="3" type="ORF">MEDL_49204</name>
</gene>
<dbReference type="InterPro" id="IPR007246">
    <property type="entry name" value="Gaa1"/>
</dbReference>
<dbReference type="PANTHER" id="PTHR13304:SF0">
    <property type="entry name" value="GLYCOSYLPHOSPHATIDYLINOSITOL ANCHOR ATTACHMENT 1 PROTEIN"/>
    <property type="match status" value="1"/>
</dbReference>
<keyword evidence="2" id="KW-0812">Transmembrane</keyword>
<keyword evidence="2" id="KW-1133">Transmembrane helix</keyword>
<feature type="compositionally biased region" description="Basic and acidic residues" evidence="1">
    <location>
        <begin position="389"/>
        <end position="415"/>
    </location>
</feature>
<dbReference type="GO" id="GO:0042765">
    <property type="term" value="C:GPI-anchor transamidase complex"/>
    <property type="evidence" value="ECO:0007669"/>
    <property type="project" value="InterPro"/>
</dbReference>
<feature type="transmembrane region" description="Helical" evidence="2">
    <location>
        <begin position="471"/>
        <end position="489"/>
    </location>
</feature>
<dbReference type="Proteomes" id="UP000683360">
    <property type="component" value="Unassembled WGS sequence"/>
</dbReference>
<name>A0A8S3U3S2_MYTED</name>
<evidence type="ECO:0000313" key="3">
    <source>
        <dbReference type="EMBL" id="CAG2236691.1"/>
    </source>
</evidence>
<dbReference type="EMBL" id="CAJPWZ010002365">
    <property type="protein sequence ID" value="CAG2236691.1"/>
    <property type="molecule type" value="Genomic_DNA"/>
</dbReference>